<gene>
    <name evidence="1" type="ORF">LCGC14_1239540</name>
</gene>
<sequence>MPKHQHPTARFPHLLPWDAAIWRSFLELNGHDYQSFEYDVRVGDGRDPGPEYTQNIRNMAIQLSQRRIDAVGFQPGTITLFEITGSIGMTALGQCHAYPILYRLKNPGNYTLRIILVAAHLQDDIQTSLVARQIPFALFPDVKPPQTPTERR</sequence>
<evidence type="ECO:0000313" key="1">
    <source>
        <dbReference type="EMBL" id="KKM90359.1"/>
    </source>
</evidence>
<accession>A0A0F9L6H5</accession>
<organism evidence="1">
    <name type="scientific">marine sediment metagenome</name>
    <dbReference type="NCBI Taxonomy" id="412755"/>
    <lineage>
        <taxon>unclassified sequences</taxon>
        <taxon>metagenomes</taxon>
        <taxon>ecological metagenomes</taxon>
    </lineage>
</organism>
<dbReference type="AlphaFoldDB" id="A0A0F9L6H5"/>
<reference evidence="1" key="1">
    <citation type="journal article" date="2015" name="Nature">
        <title>Complex archaea that bridge the gap between prokaryotes and eukaryotes.</title>
        <authorList>
            <person name="Spang A."/>
            <person name="Saw J.H."/>
            <person name="Jorgensen S.L."/>
            <person name="Zaremba-Niedzwiedzka K."/>
            <person name="Martijn J."/>
            <person name="Lind A.E."/>
            <person name="van Eijk R."/>
            <person name="Schleper C."/>
            <person name="Guy L."/>
            <person name="Ettema T.J."/>
        </authorList>
    </citation>
    <scope>NUCLEOTIDE SEQUENCE</scope>
</reference>
<protein>
    <submittedName>
        <fullName evidence="1">Uncharacterized protein</fullName>
    </submittedName>
</protein>
<name>A0A0F9L6H5_9ZZZZ</name>
<dbReference type="EMBL" id="LAZR01006681">
    <property type="protein sequence ID" value="KKM90359.1"/>
    <property type="molecule type" value="Genomic_DNA"/>
</dbReference>
<proteinExistence type="predicted"/>
<comment type="caution">
    <text evidence="1">The sequence shown here is derived from an EMBL/GenBank/DDBJ whole genome shotgun (WGS) entry which is preliminary data.</text>
</comment>